<proteinExistence type="predicted"/>
<dbReference type="PaxDb" id="29760-VIT_00s0230g00140.t01"/>
<reference evidence="2" key="1">
    <citation type="journal article" date="2007" name="Nature">
        <title>The grapevine genome sequence suggests ancestral hexaploidization in major angiosperm phyla.</title>
        <authorList>
            <consortium name="The French-Italian Public Consortium for Grapevine Genome Characterization."/>
            <person name="Jaillon O."/>
            <person name="Aury J.-M."/>
            <person name="Noel B."/>
            <person name="Policriti A."/>
            <person name="Clepet C."/>
            <person name="Casagrande A."/>
            <person name="Choisne N."/>
            <person name="Aubourg S."/>
            <person name="Vitulo N."/>
            <person name="Jubin C."/>
            <person name="Vezzi A."/>
            <person name="Legeai F."/>
            <person name="Hugueney P."/>
            <person name="Dasilva C."/>
            <person name="Horner D."/>
            <person name="Mica E."/>
            <person name="Jublot D."/>
            <person name="Poulain J."/>
            <person name="Bruyere C."/>
            <person name="Billault A."/>
            <person name="Segurens B."/>
            <person name="Gouyvenoux M."/>
            <person name="Ugarte E."/>
            <person name="Cattonaro F."/>
            <person name="Anthouard V."/>
            <person name="Vico V."/>
            <person name="Del Fabbro C."/>
            <person name="Alaux M."/>
            <person name="Di Gaspero G."/>
            <person name="Dumas V."/>
            <person name="Felice N."/>
            <person name="Paillard S."/>
            <person name="Juman I."/>
            <person name="Moroldo M."/>
            <person name="Scalabrin S."/>
            <person name="Canaguier A."/>
            <person name="Le Clainche I."/>
            <person name="Malacrida G."/>
            <person name="Durand E."/>
            <person name="Pesole G."/>
            <person name="Laucou V."/>
            <person name="Chatelet P."/>
            <person name="Merdinoglu D."/>
            <person name="Delledonne M."/>
            <person name="Pezzotti M."/>
            <person name="Lecharny A."/>
            <person name="Scarpelli C."/>
            <person name="Artiguenave F."/>
            <person name="Pe M.E."/>
            <person name="Valle G."/>
            <person name="Morgante M."/>
            <person name="Caboche M."/>
            <person name="Adam-Blondon A.-F."/>
            <person name="Weissenbach J."/>
            <person name="Quetier F."/>
            <person name="Wincker P."/>
        </authorList>
    </citation>
    <scope>NUCLEOTIDE SEQUENCE [LARGE SCALE GENOMIC DNA]</scope>
    <source>
        <strain evidence="2">cv. Pinot noir / PN40024</strain>
    </source>
</reference>
<evidence type="ECO:0000313" key="1">
    <source>
        <dbReference type="EMBL" id="CCB52894.1"/>
    </source>
</evidence>
<organism evidence="1 2">
    <name type="scientific">Vitis vinifera</name>
    <name type="common">Grape</name>
    <dbReference type="NCBI Taxonomy" id="29760"/>
    <lineage>
        <taxon>Eukaryota</taxon>
        <taxon>Viridiplantae</taxon>
        <taxon>Streptophyta</taxon>
        <taxon>Embryophyta</taxon>
        <taxon>Tracheophyta</taxon>
        <taxon>Spermatophyta</taxon>
        <taxon>Magnoliopsida</taxon>
        <taxon>eudicotyledons</taxon>
        <taxon>Gunneridae</taxon>
        <taxon>Pentapetalae</taxon>
        <taxon>rosids</taxon>
        <taxon>Vitales</taxon>
        <taxon>Vitaceae</taxon>
        <taxon>Viteae</taxon>
        <taxon>Vitis</taxon>
    </lineage>
</organism>
<dbReference type="Proteomes" id="UP000009183">
    <property type="component" value="Unassembled WGS sequence, unordered"/>
</dbReference>
<accession>F6HJN8</accession>
<dbReference type="HOGENOM" id="CLU_2578768_0_0_1"/>
<name>F6HJN8_VITVI</name>
<evidence type="ECO:0000313" key="2">
    <source>
        <dbReference type="Proteomes" id="UP000009183"/>
    </source>
</evidence>
<protein>
    <submittedName>
        <fullName evidence="1">Uncharacterized protein</fullName>
    </submittedName>
</protein>
<keyword evidence="2" id="KW-1185">Reference proteome</keyword>
<sequence>MENIVFDSWPALLDETQDQYEINGGKLRFPLYSLRHRQSVDITAYNHSIGAFASPTQKDGNFRPAVLIDGDCEWLLMWPRE</sequence>
<gene>
    <name evidence="1" type="ORF">VIT_00s0230g00140</name>
</gene>
<dbReference type="EMBL" id="FN595786">
    <property type="protein sequence ID" value="CCB52894.1"/>
    <property type="molecule type" value="Genomic_DNA"/>
</dbReference>
<dbReference type="AlphaFoldDB" id="F6HJN8"/>
<dbReference type="InParanoid" id="F6HJN8"/>